<evidence type="ECO:0000313" key="2">
    <source>
        <dbReference type="EMBL" id="MPM45104.1"/>
    </source>
</evidence>
<comment type="caution">
    <text evidence="2">The sequence shown here is derived from an EMBL/GenBank/DDBJ whole genome shotgun (WGS) entry which is preliminary data.</text>
</comment>
<feature type="domain" description="MrfA-like Zn-binding" evidence="1">
    <location>
        <begin position="47"/>
        <end position="127"/>
    </location>
</feature>
<organism evidence="2">
    <name type="scientific">bioreactor metagenome</name>
    <dbReference type="NCBI Taxonomy" id="1076179"/>
    <lineage>
        <taxon>unclassified sequences</taxon>
        <taxon>metagenomes</taxon>
        <taxon>ecological metagenomes</taxon>
    </lineage>
</organism>
<name>A0A645A5R7_9ZZZZ</name>
<dbReference type="AlphaFoldDB" id="A0A645A5R7"/>
<dbReference type="InterPro" id="IPR018973">
    <property type="entry name" value="MZB"/>
</dbReference>
<evidence type="ECO:0000259" key="1">
    <source>
        <dbReference type="Pfam" id="PF09369"/>
    </source>
</evidence>
<dbReference type="Pfam" id="PF09369">
    <property type="entry name" value="MZB"/>
    <property type="match status" value="1"/>
</dbReference>
<protein>
    <recommendedName>
        <fullName evidence="1">MrfA-like Zn-binding domain-containing protein</fullName>
    </recommendedName>
</protein>
<dbReference type="EMBL" id="VSSQ01010743">
    <property type="protein sequence ID" value="MPM45104.1"/>
    <property type="molecule type" value="Genomic_DNA"/>
</dbReference>
<sequence>MNTGIYLGYEFLTDMFMLDISYDSTKLVGNSNAEEKSILRAAATTLHEALKKAISIVMDIDYNEINGGWRPRIKSDGNSHIEMFFYDNLTSGAGYSSLIGSILDKVLDRARIILSECECSRSCKNCLDNYWNQRKHQLFDRLLGLQLLNYAQYGQLPDDYDNSEQKAYLIPLQKLISEDTGTPLPNPPVAFVVLPAVRKKPENTRSRIYLNPYDLSDWLPNAFMTYRNLVSGR</sequence>
<reference evidence="2" key="1">
    <citation type="submission" date="2019-08" db="EMBL/GenBank/DDBJ databases">
        <authorList>
            <person name="Kucharzyk K."/>
            <person name="Murdoch R.W."/>
            <person name="Higgins S."/>
            <person name="Loffler F."/>
        </authorList>
    </citation>
    <scope>NUCLEOTIDE SEQUENCE</scope>
</reference>
<gene>
    <name evidence="2" type="ORF">SDC9_91789</name>
</gene>
<proteinExistence type="predicted"/>
<accession>A0A645A5R7</accession>